<name>A0A317QSY0_9ACTN</name>
<comment type="caution">
    <text evidence="4">The sequence shown here is derived from an EMBL/GenBank/DDBJ whole genome shotgun (WGS) entry which is preliminary data.</text>
</comment>
<feature type="region of interest" description="Disordered" evidence="3">
    <location>
        <begin position="109"/>
        <end position="181"/>
    </location>
</feature>
<evidence type="ECO:0000256" key="3">
    <source>
        <dbReference type="SAM" id="MobiDB-lite"/>
    </source>
</evidence>
<evidence type="ECO:0000313" key="5">
    <source>
        <dbReference type="Proteomes" id="UP000246661"/>
    </source>
</evidence>
<keyword evidence="1 2" id="KW-0238">DNA-binding</keyword>
<dbReference type="PROSITE" id="PS50935">
    <property type="entry name" value="SSB"/>
    <property type="match status" value="1"/>
</dbReference>
<evidence type="ECO:0000256" key="2">
    <source>
        <dbReference type="PROSITE-ProRule" id="PRU00252"/>
    </source>
</evidence>
<organism evidence="4 5">
    <name type="scientific">Geodermatophilus normandii</name>
    <dbReference type="NCBI Taxonomy" id="1137989"/>
    <lineage>
        <taxon>Bacteria</taxon>
        <taxon>Bacillati</taxon>
        <taxon>Actinomycetota</taxon>
        <taxon>Actinomycetes</taxon>
        <taxon>Geodermatophilales</taxon>
        <taxon>Geodermatophilaceae</taxon>
        <taxon>Geodermatophilus</taxon>
    </lineage>
</organism>
<sequence length="181" mass="19341">MSTTEITVTGNVVTAPTRNRTQNGSVTNFRVASTERRYDSSVQGFVDGARFFVDVECWGELSGNVSHSVSKGDPVIVRGVLRTDEWESDQGRRSRPKLRAQAVGLDLSRGTAEFRKTQRAATAAPLADEPPADAGDRDYPGTGVPLYELDPDSSPADGALDGALDGAVDEALHAQPEPALR</sequence>
<dbReference type="SUPFAM" id="SSF50249">
    <property type="entry name" value="Nucleic acid-binding proteins"/>
    <property type="match status" value="1"/>
</dbReference>
<proteinExistence type="predicted"/>
<dbReference type="CDD" id="cd04496">
    <property type="entry name" value="SSB_OBF"/>
    <property type="match status" value="1"/>
</dbReference>
<dbReference type="Proteomes" id="UP000246661">
    <property type="component" value="Unassembled WGS sequence"/>
</dbReference>
<keyword evidence="5" id="KW-1185">Reference proteome</keyword>
<evidence type="ECO:0000256" key="1">
    <source>
        <dbReference type="ARBA" id="ARBA00023125"/>
    </source>
</evidence>
<protein>
    <submittedName>
        <fullName evidence="4">Single-strand DNA-binding protein</fullName>
    </submittedName>
</protein>
<evidence type="ECO:0000313" key="4">
    <source>
        <dbReference type="EMBL" id="PWW25245.1"/>
    </source>
</evidence>
<dbReference type="AlphaFoldDB" id="A0A317QSY0"/>
<dbReference type="EMBL" id="QGTX01000001">
    <property type="protein sequence ID" value="PWW25245.1"/>
    <property type="molecule type" value="Genomic_DNA"/>
</dbReference>
<gene>
    <name evidence="4" type="ORF">JD79_04443</name>
</gene>
<dbReference type="Gene3D" id="2.40.50.140">
    <property type="entry name" value="Nucleic acid-binding proteins"/>
    <property type="match status" value="1"/>
</dbReference>
<dbReference type="InterPro" id="IPR000424">
    <property type="entry name" value="Primosome_PriB/ssb"/>
</dbReference>
<reference evidence="5" key="1">
    <citation type="submission" date="2018-05" db="EMBL/GenBank/DDBJ databases">
        <authorList>
            <person name="Klenk H.-P."/>
            <person name="Huntemann M."/>
            <person name="Clum A."/>
            <person name="Pillay M."/>
            <person name="Palaniappan K."/>
            <person name="Varghese N."/>
            <person name="Mikhailova N."/>
            <person name="Stamatis D."/>
            <person name="Reddy T."/>
            <person name="Daum C."/>
            <person name="Shapiro N."/>
            <person name="Ivanova N."/>
            <person name="Kyrpides N."/>
            <person name="Woyke T."/>
        </authorList>
    </citation>
    <scope>NUCLEOTIDE SEQUENCE [LARGE SCALE GENOMIC DNA]</scope>
    <source>
        <strain evidence="5">DSM 45417</strain>
    </source>
</reference>
<feature type="compositionally biased region" description="Low complexity" evidence="3">
    <location>
        <begin position="156"/>
        <end position="166"/>
    </location>
</feature>
<dbReference type="GO" id="GO:0003697">
    <property type="term" value="F:single-stranded DNA binding"/>
    <property type="evidence" value="ECO:0007669"/>
    <property type="project" value="InterPro"/>
</dbReference>
<accession>A0A317QSY0</accession>
<dbReference type="Pfam" id="PF00436">
    <property type="entry name" value="SSB"/>
    <property type="match status" value="1"/>
</dbReference>
<feature type="compositionally biased region" description="Low complexity" evidence="3">
    <location>
        <begin position="120"/>
        <end position="133"/>
    </location>
</feature>
<dbReference type="InterPro" id="IPR012340">
    <property type="entry name" value="NA-bd_OB-fold"/>
</dbReference>
<dbReference type="RefSeq" id="WP_170149310.1">
    <property type="nucleotide sequence ID" value="NZ_QGTX01000001.1"/>
</dbReference>